<dbReference type="InterPro" id="IPR011335">
    <property type="entry name" value="Restrct_endonuc-II-like"/>
</dbReference>
<dbReference type="InterPro" id="IPR003509">
    <property type="entry name" value="UPF0102_YraN-like"/>
</dbReference>
<dbReference type="AlphaFoldDB" id="A0A927BTM3"/>
<comment type="similarity">
    <text evidence="1 2">Belongs to the UPF0102 family.</text>
</comment>
<dbReference type="Proteomes" id="UP000621560">
    <property type="component" value="Unassembled WGS sequence"/>
</dbReference>
<keyword evidence="4" id="KW-1185">Reference proteome</keyword>
<comment type="caution">
    <text evidence="3">The sequence shown here is derived from an EMBL/GenBank/DDBJ whole genome shotgun (WGS) entry which is preliminary data.</text>
</comment>
<dbReference type="InterPro" id="IPR011856">
    <property type="entry name" value="tRNA_endonuc-like_dom_sf"/>
</dbReference>
<dbReference type="GO" id="GO:0003676">
    <property type="term" value="F:nucleic acid binding"/>
    <property type="evidence" value="ECO:0007669"/>
    <property type="project" value="InterPro"/>
</dbReference>
<name>A0A927BTM3_9BACL</name>
<dbReference type="PANTHER" id="PTHR34039">
    <property type="entry name" value="UPF0102 PROTEIN YRAN"/>
    <property type="match status" value="1"/>
</dbReference>
<dbReference type="Gene3D" id="3.40.1350.10">
    <property type="match status" value="1"/>
</dbReference>
<dbReference type="EMBL" id="JACXIZ010000014">
    <property type="protein sequence ID" value="MBD2845304.1"/>
    <property type="molecule type" value="Genomic_DNA"/>
</dbReference>
<accession>A0A927BTM3</accession>
<dbReference type="RefSeq" id="WP_190916767.1">
    <property type="nucleotide sequence ID" value="NZ_JACXIZ010000014.1"/>
</dbReference>
<evidence type="ECO:0000256" key="1">
    <source>
        <dbReference type="ARBA" id="ARBA00006738"/>
    </source>
</evidence>
<dbReference type="NCBIfam" id="NF009150">
    <property type="entry name" value="PRK12497.1-3"/>
    <property type="match status" value="1"/>
</dbReference>
<evidence type="ECO:0000313" key="4">
    <source>
        <dbReference type="Proteomes" id="UP000621560"/>
    </source>
</evidence>
<gene>
    <name evidence="3" type="ORF">IDH44_08880</name>
</gene>
<organism evidence="3 4">
    <name type="scientific">Paenibacillus sabuli</name>
    <dbReference type="NCBI Taxonomy" id="2772509"/>
    <lineage>
        <taxon>Bacteria</taxon>
        <taxon>Bacillati</taxon>
        <taxon>Bacillota</taxon>
        <taxon>Bacilli</taxon>
        <taxon>Bacillales</taxon>
        <taxon>Paenibacillaceae</taxon>
        <taxon>Paenibacillus</taxon>
    </lineage>
</organism>
<dbReference type="CDD" id="cd20736">
    <property type="entry name" value="PoNe_Nuclease"/>
    <property type="match status" value="1"/>
</dbReference>
<sequence length="123" mass="13390">MSISRAEVGRRGEAEAAAYLIAQGWTVHVRNWRCPAGEIDLIGSPARSGLLVFVEVRSRRAGGRFGTAAESIDGRKQQRVRTAAQWYLKRHGGGEAGVRCDVITVAFDRQLRVAGVSHLEGAF</sequence>
<evidence type="ECO:0000256" key="2">
    <source>
        <dbReference type="HAMAP-Rule" id="MF_00048"/>
    </source>
</evidence>
<evidence type="ECO:0000313" key="3">
    <source>
        <dbReference type="EMBL" id="MBD2845304.1"/>
    </source>
</evidence>
<dbReference type="HAMAP" id="MF_00048">
    <property type="entry name" value="UPF0102"/>
    <property type="match status" value="1"/>
</dbReference>
<dbReference type="NCBIfam" id="NF009154">
    <property type="entry name" value="PRK12497.3-3"/>
    <property type="match status" value="1"/>
</dbReference>
<dbReference type="Pfam" id="PF02021">
    <property type="entry name" value="UPF0102"/>
    <property type="match status" value="1"/>
</dbReference>
<reference evidence="3" key="1">
    <citation type="submission" date="2020-09" db="EMBL/GenBank/DDBJ databases">
        <title>A novel bacterium of genus Paenibacillus, isolated from South China Sea.</title>
        <authorList>
            <person name="Huang H."/>
            <person name="Mo K."/>
            <person name="Hu Y."/>
        </authorList>
    </citation>
    <scope>NUCLEOTIDE SEQUENCE</scope>
    <source>
        <strain evidence="3">IB182496</strain>
    </source>
</reference>
<dbReference type="PANTHER" id="PTHR34039:SF1">
    <property type="entry name" value="UPF0102 PROTEIN YRAN"/>
    <property type="match status" value="1"/>
</dbReference>
<dbReference type="SUPFAM" id="SSF52980">
    <property type="entry name" value="Restriction endonuclease-like"/>
    <property type="match status" value="1"/>
</dbReference>
<proteinExistence type="inferred from homology"/>
<protein>
    <recommendedName>
        <fullName evidence="2">UPF0102 protein IDH44_08880</fullName>
    </recommendedName>
</protein>